<name>A0A016T9T5_9BILA</name>
<protein>
    <submittedName>
        <fullName evidence="1">Uncharacterized protein</fullName>
    </submittedName>
</protein>
<organism evidence="1 2">
    <name type="scientific">Ancylostoma ceylanicum</name>
    <dbReference type="NCBI Taxonomy" id="53326"/>
    <lineage>
        <taxon>Eukaryota</taxon>
        <taxon>Metazoa</taxon>
        <taxon>Ecdysozoa</taxon>
        <taxon>Nematoda</taxon>
        <taxon>Chromadorea</taxon>
        <taxon>Rhabditida</taxon>
        <taxon>Rhabditina</taxon>
        <taxon>Rhabditomorpha</taxon>
        <taxon>Strongyloidea</taxon>
        <taxon>Ancylostomatidae</taxon>
        <taxon>Ancylostomatinae</taxon>
        <taxon>Ancylostoma</taxon>
    </lineage>
</organism>
<sequence length="74" mass="8211">MASVIGYPVDYVTLRDAGRKSRSATLVSLGFAFINPSPEPHTPIGPSNGIGRLNRAENCNCKELKKVFYHKQEY</sequence>
<dbReference type="AlphaFoldDB" id="A0A016T9T5"/>
<dbReference type="Proteomes" id="UP000024635">
    <property type="component" value="Unassembled WGS sequence"/>
</dbReference>
<gene>
    <name evidence="1" type="primary">Acey_s0122.g1048</name>
    <name evidence="1" type="ORF">Y032_0122g1048</name>
</gene>
<evidence type="ECO:0000313" key="1">
    <source>
        <dbReference type="EMBL" id="EYB99430.1"/>
    </source>
</evidence>
<comment type="caution">
    <text evidence="1">The sequence shown here is derived from an EMBL/GenBank/DDBJ whole genome shotgun (WGS) entry which is preliminary data.</text>
</comment>
<dbReference type="EMBL" id="JARK01001458">
    <property type="protein sequence ID" value="EYB99430.1"/>
    <property type="molecule type" value="Genomic_DNA"/>
</dbReference>
<evidence type="ECO:0000313" key="2">
    <source>
        <dbReference type="Proteomes" id="UP000024635"/>
    </source>
</evidence>
<accession>A0A016T9T5</accession>
<proteinExistence type="predicted"/>
<reference evidence="2" key="1">
    <citation type="journal article" date="2015" name="Nat. Genet.">
        <title>The genome and transcriptome of the zoonotic hookworm Ancylostoma ceylanicum identify infection-specific gene families.</title>
        <authorList>
            <person name="Schwarz E.M."/>
            <person name="Hu Y."/>
            <person name="Antoshechkin I."/>
            <person name="Miller M.M."/>
            <person name="Sternberg P.W."/>
            <person name="Aroian R.V."/>
        </authorList>
    </citation>
    <scope>NUCLEOTIDE SEQUENCE</scope>
    <source>
        <strain evidence="2">HY135</strain>
    </source>
</reference>
<keyword evidence="2" id="KW-1185">Reference proteome</keyword>